<evidence type="ECO:0000256" key="1">
    <source>
        <dbReference type="SAM" id="MobiDB-lite"/>
    </source>
</evidence>
<dbReference type="Proteomes" id="UP001457282">
    <property type="component" value="Unassembled WGS sequence"/>
</dbReference>
<protein>
    <submittedName>
        <fullName evidence="2">Uncharacterized protein</fullName>
    </submittedName>
</protein>
<organism evidence="2 3">
    <name type="scientific">Rubus argutus</name>
    <name type="common">Southern blackberry</name>
    <dbReference type="NCBI Taxonomy" id="59490"/>
    <lineage>
        <taxon>Eukaryota</taxon>
        <taxon>Viridiplantae</taxon>
        <taxon>Streptophyta</taxon>
        <taxon>Embryophyta</taxon>
        <taxon>Tracheophyta</taxon>
        <taxon>Spermatophyta</taxon>
        <taxon>Magnoliopsida</taxon>
        <taxon>eudicotyledons</taxon>
        <taxon>Gunneridae</taxon>
        <taxon>Pentapetalae</taxon>
        <taxon>rosids</taxon>
        <taxon>fabids</taxon>
        <taxon>Rosales</taxon>
        <taxon>Rosaceae</taxon>
        <taxon>Rosoideae</taxon>
        <taxon>Rosoideae incertae sedis</taxon>
        <taxon>Rubus</taxon>
    </lineage>
</organism>
<proteinExistence type="predicted"/>
<accession>A0AAW1WDQ8</accession>
<comment type="caution">
    <text evidence="2">The sequence shown here is derived from an EMBL/GenBank/DDBJ whole genome shotgun (WGS) entry which is preliminary data.</text>
</comment>
<sequence>MVMTSWSVEERRRQRDDAGAAQVARGRHRLYQRDRSGNDGSPTAEAMRSRRRRLTGSAQGCDSEVHGWIDGVGLEEVAFWAEGTAWWFRQWIRDWALLIVILNSLQVHGGDVKVMLIW</sequence>
<evidence type="ECO:0000313" key="2">
    <source>
        <dbReference type="EMBL" id="KAK9922158.1"/>
    </source>
</evidence>
<reference evidence="2 3" key="1">
    <citation type="journal article" date="2023" name="G3 (Bethesda)">
        <title>A chromosome-length genome assembly and annotation of blackberry (Rubus argutus, cv. 'Hillquist').</title>
        <authorList>
            <person name="Bruna T."/>
            <person name="Aryal R."/>
            <person name="Dudchenko O."/>
            <person name="Sargent D.J."/>
            <person name="Mead D."/>
            <person name="Buti M."/>
            <person name="Cavallini A."/>
            <person name="Hytonen T."/>
            <person name="Andres J."/>
            <person name="Pham M."/>
            <person name="Weisz D."/>
            <person name="Mascagni F."/>
            <person name="Usai G."/>
            <person name="Natali L."/>
            <person name="Bassil N."/>
            <person name="Fernandez G.E."/>
            <person name="Lomsadze A."/>
            <person name="Armour M."/>
            <person name="Olukolu B."/>
            <person name="Poorten T."/>
            <person name="Britton C."/>
            <person name="Davik J."/>
            <person name="Ashrafi H."/>
            <person name="Aiden E.L."/>
            <person name="Borodovsky M."/>
            <person name="Worthington M."/>
        </authorList>
    </citation>
    <scope>NUCLEOTIDE SEQUENCE [LARGE SCALE GENOMIC DNA]</scope>
    <source>
        <strain evidence="2">PI 553951</strain>
    </source>
</reference>
<dbReference type="EMBL" id="JBEDUW010000006">
    <property type="protein sequence ID" value="KAK9922158.1"/>
    <property type="molecule type" value="Genomic_DNA"/>
</dbReference>
<name>A0AAW1WDQ8_RUBAR</name>
<keyword evidence="3" id="KW-1185">Reference proteome</keyword>
<dbReference type="AlphaFoldDB" id="A0AAW1WDQ8"/>
<gene>
    <name evidence="2" type="ORF">M0R45_030638</name>
</gene>
<feature type="region of interest" description="Disordered" evidence="1">
    <location>
        <begin position="1"/>
        <end position="58"/>
    </location>
</feature>
<evidence type="ECO:0000313" key="3">
    <source>
        <dbReference type="Proteomes" id="UP001457282"/>
    </source>
</evidence>
<feature type="compositionally biased region" description="Basic and acidic residues" evidence="1">
    <location>
        <begin position="8"/>
        <end position="18"/>
    </location>
</feature>